<evidence type="ECO:0000313" key="3">
    <source>
        <dbReference type="Proteomes" id="UP000726105"/>
    </source>
</evidence>
<feature type="transmembrane region" description="Helical" evidence="1">
    <location>
        <begin position="68"/>
        <end position="94"/>
    </location>
</feature>
<keyword evidence="1" id="KW-0472">Membrane</keyword>
<accession>A0A935M358</accession>
<keyword evidence="1" id="KW-1133">Transmembrane helix</keyword>
<evidence type="ECO:0000256" key="1">
    <source>
        <dbReference type="SAM" id="Phobius"/>
    </source>
</evidence>
<evidence type="ECO:0000313" key="2">
    <source>
        <dbReference type="EMBL" id="MBK7272665.1"/>
    </source>
</evidence>
<gene>
    <name evidence="2" type="ORF">IPI13_05670</name>
</gene>
<feature type="transmembrane region" description="Helical" evidence="1">
    <location>
        <begin position="101"/>
        <end position="119"/>
    </location>
</feature>
<feature type="transmembrane region" description="Helical" evidence="1">
    <location>
        <begin position="37"/>
        <end position="56"/>
    </location>
</feature>
<organism evidence="2 3">
    <name type="scientific">Candidatus Phosphoribacter hodrii</name>
    <dbReference type="NCBI Taxonomy" id="2953743"/>
    <lineage>
        <taxon>Bacteria</taxon>
        <taxon>Bacillati</taxon>
        <taxon>Actinomycetota</taxon>
        <taxon>Actinomycetes</taxon>
        <taxon>Micrococcales</taxon>
        <taxon>Dermatophilaceae</taxon>
        <taxon>Candidatus Phosphoribacter</taxon>
    </lineage>
</organism>
<protein>
    <submittedName>
        <fullName evidence="2">Uncharacterized protein</fullName>
    </submittedName>
</protein>
<feature type="transmembrane region" description="Helical" evidence="1">
    <location>
        <begin position="6"/>
        <end position="25"/>
    </location>
</feature>
<name>A0A935M358_9MICO</name>
<dbReference type="Proteomes" id="UP000726105">
    <property type="component" value="Unassembled WGS sequence"/>
</dbReference>
<keyword evidence="1" id="KW-0812">Transmembrane</keyword>
<comment type="caution">
    <text evidence="2">The sequence shown here is derived from an EMBL/GenBank/DDBJ whole genome shotgun (WGS) entry which is preliminary data.</text>
</comment>
<dbReference type="EMBL" id="JADJIB010000002">
    <property type="protein sequence ID" value="MBK7272665.1"/>
    <property type="molecule type" value="Genomic_DNA"/>
</dbReference>
<feature type="transmembrane region" description="Helical" evidence="1">
    <location>
        <begin position="139"/>
        <end position="161"/>
    </location>
</feature>
<sequence>MTAVLRWGLAGLACAVVARVGMMLLTRHPEPTRSGTVAILVVFTLGGLAVGVVDAARRAGRTPWTRLVALVGVGIFLGAGAVFLPSTLVGGAVLSRRRVPTWARLAAVVAVLGWGMAMVRFASADNDPLGLYVATPRFLAGAGLMAGVGLAMAWGASRVFAPWAPIRGISALPGDAGVPRIGR</sequence>
<reference evidence="2 3" key="1">
    <citation type="submission" date="2020-10" db="EMBL/GenBank/DDBJ databases">
        <title>Connecting structure to function with the recovery of over 1000 high-quality activated sludge metagenome-assembled genomes encoding full-length rRNA genes using long-read sequencing.</title>
        <authorList>
            <person name="Singleton C.M."/>
            <person name="Petriglieri F."/>
            <person name="Kristensen J.M."/>
            <person name="Kirkegaard R.H."/>
            <person name="Michaelsen T.Y."/>
            <person name="Andersen M.H."/>
            <person name="Karst S.M."/>
            <person name="Dueholm M.S."/>
            <person name="Nielsen P.H."/>
            <person name="Albertsen M."/>
        </authorList>
    </citation>
    <scope>NUCLEOTIDE SEQUENCE [LARGE SCALE GENOMIC DNA]</scope>
    <source>
        <strain evidence="2">Ega_18-Q3-R5-49_MAXAC.001</strain>
    </source>
</reference>
<proteinExistence type="predicted"/>
<dbReference type="AlphaFoldDB" id="A0A935M358"/>